<evidence type="ECO:0000313" key="2">
    <source>
        <dbReference type="Proteomes" id="UP000054107"/>
    </source>
</evidence>
<dbReference type="EMBL" id="LN719192">
    <property type="protein sequence ID" value="CEP07320.1"/>
    <property type="molecule type" value="Genomic_DNA"/>
</dbReference>
<keyword evidence="2" id="KW-1185">Reference proteome</keyword>
<organism evidence="1 2">
    <name type="scientific">Parasitella parasitica</name>
    <dbReference type="NCBI Taxonomy" id="35722"/>
    <lineage>
        <taxon>Eukaryota</taxon>
        <taxon>Fungi</taxon>
        <taxon>Fungi incertae sedis</taxon>
        <taxon>Mucoromycota</taxon>
        <taxon>Mucoromycotina</taxon>
        <taxon>Mucoromycetes</taxon>
        <taxon>Mucorales</taxon>
        <taxon>Mucorineae</taxon>
        <taxon>Mucoraceae</taxon>
        <taxon>Parasitella</taxon>
    </lineage>
</organism>
<accession>A0A0B7MVI5</accession>
<protein>
    <recommendedName>
        <fullName evidence="3">Reverse transcriptase domain-containing protein</fullName>
    </recommendedName>
</protein>
<reference evidence="1 2" key="1">
    <citation type="submission" date="2014-09" db="EMBL/GenBank/DDBJ databases">
        <authorList>
            <person name="Ellenberger Sabrina"/>
        </authorList>
    </citation>
    <scope>NUCLEOTIDE SEQUENCE [LARGE SCALE GENOMIC DNA]</scope>
    <source>
        <strain evidence="1 2">CBS 412.66</strain>
    </source>
</reference>
<gene>
    <name evidence="1" type="primary">PARPA_00602.1 scaffold 974</name>
</gene>
<proteinExistence type="predicted"/>
<evidence type="ECO:0000313" key="1">
    <source>
        <dbReference type="EMBL" id="CEP07320.1"/>
    </source>
</evidence>
<dbReference type="Proteomes" id="UP000054107">
    <property type="component" value="Unassembled WGS sequence"/>
</dbReference>
<sequence length="231" mass="25740">MWSKAPADWWTVQVVPIFKGKGNSLEPGSYCPISLCSALRKLVELCFYPDFLVIAFTLDPVQSGFCKNRGTLDSALALHEICRQHTADPQNKSPVLCSLDTKQAYNAVHRPVIWHALEVSGALSSIFRPATALLDCRWNPTKYVVLNPPPYTGRTSPLRLYESPLTATDSFVYLGLPFNHKAQLDADLLVQRNVQSALVAMRTCIQPLGFHSPSFSRLTAGKNYTTFIRPE</sequence>
<dbReference type="AlphaFoldDB" id="A0A0B7MVI5"/>
<dbReference type="STRING" id="35722.A0A0B7MVI5"/>
<dbReference type="OrthoDB" id="2277222at2759"/>
<dbReference type="PANTHER" id="PTHR19446">
    <property type="entry name" value="REVERSE TRANSCRIPTASES"/>
    <property type="match status" value="1"/>
</dbReference>
<evidence type="ECO:0008006" key="3">
    <source>
        <dbReference type="Google" id="ProtNLM"/>
    </source>
</evidence>
<feature type="non-terminal residue" evidence="1">
    <location>
        <position position="231"/>
    </location>
</feature>
<name>A0A0B7MVI5_9FUNG</name>